<evidence type="ECO:0000313" key="1">
    <source>
        <dbReference type="EMBL" id="RZN63933.1"/>
    </source>
</evidence>
<name>A0A520KQU9_METT2</name>
<evidence type="ECO:0000313" key="2">
    <source>
        <dbReference type="Proteomes" id="UP000317158"/>
    </source>
</evidence>
<dbReference type="NCBIfam" id="TIGR03275">
    <property type="entry name" value="methan_mark_8"/>
    <property type="match status" value="1"/>
</dbReference>
<dbReference type="InterPro" id="IPR009181">
    <property type="entry name" value="Methan_mark_8"/>
</dbReference>
<protein>
    <submittedName>
        <fullName evidence="1">DUF2099 family protein</fullName>
    </submittedName>
</protein>
<sequence length="281" mass="30819">MKSDEHIWEVGKARMVVSNGEVVSVSDPLIKSCPIHYAIIGKEMSRESIKQAMELKIKAYGLCTPNRIIESEGIALGYGASETLATVLDKRLIDCSVIVCDGAGTIVTDRPEIVQGVGMMMSGLIKTSPIPAVIKRLEDKGVIVSKDAVIDQVAGVKKAFELGYDKVGVTISGDSARSIIDIRRTEEDYGRETLKIIVHSTGVSRDLIPYIQMADIVTACASRTIRETIGRKDDTKIYGRKIPVYALSPFGKRIMDIQKDKISKVKDKLLEIPDNPPYPLI</sequence>
<accession>A0A520KQU9</accession>
<dbReference type="EMBL" id="RXIF01000012">
    <property type="protein sequence ID" value="RZN63933.1"/>
    <property type="molecule type" value="Genomic_DNA"/>
</dbReference>
<dbReference type="Proteomes" id="UP000317158">
    <property type="component" value="Unassembled WGS sequence"/>
</dbReference>
<dbReference type="AlphaFoldDB" id="A0A520KQU9"/>
<reference evidence="1 2" key="1">
    <citation type="journal article" date="2019" name="Nat. Microbiol.">
        <title>Wide diversity of methane and short-chain alkane metabolisms in uncultured archaea.</title>
        <authorList>
            <person name="Borrel G."/>
            <person name="Adam P.S."/>
            <person name="McKay L.J."/>
            <person name="Chen L.X."/>
            <person name="Sierra-Garcia I.N."/>
            <person name="Sieber C.M."/>
            <person name="Letourneur Q."/>
            <person name="Ghozlane A."/>
            <person name="Andersen G.L."/>
            <person name="Li W.J."/>
            <person name="Hallam S.J."/>
            <person name="Muyzer G."/>
            <person name="de Oliveira V.M."/>
            <person name="Inskeep W.P."/>
            <person name="Banfield J.F."/>
            <person name="Gribaldo S."/>
        </authorList>
    </citation>
    <scope>NUCLEOTIDE SEQUENCE [LARGE SCALE GENOMIC DNA]</scope>
    <source>
        <strain evidence="1">NM1a</strain>
    </source>
</reference>
<proteinExistence type="predicted"/>
<comment type="caution">
    <text evidence="1">The sequence shown here is derived from an EMBL/GenBank/DDBJ whole genome shotgun (WGS) entry which is preliminary data.</text>
</comment>
<organism evidence="1 2">
    <name type="scientific">Methanoliparum thermophilum</name>
    <dbReference type="NCBI Taxonomy" id="2491083"/>
    <lineage>
        <taxon>Archaea</taxon>
        <taxon>Methanobacteriati</taxon>
        <taxon>Methanobacteriota</taxon>
        <taxon>Candidatus Methanoliparia</taxon>
        <taxon>Candidatus Methanoliparales</taxon>
        <taxon>Candidatus Methanoliparaceae</taxon>
        <taxon>Candidatus Methanoliparum</taxon>
    </lineage>
</organism>
<dbReference type="Pfam" id="PF09872">
    <property type="entry name" value="DUF2099"/>
    <property type="match status" value="1"/>
</dbReference>
<gene>
    <name evidence="1" type="ORF">EF806_06810</name>
</gene>